<name>A0A2J0YXL1_RHIML</name>
<proteinExistence type="predicted"/>
<comment type="caution">
    <text evidence="1">The sequence shown here is derived from an EMBL/GenBank/DDBJ whole genome shotgun (WGS) entry which is preliminary data.</text>
</comment>
<accession>A0A2J0YXL1</accession>
<organism evidence="1 2">
    <name type="scientific">Rhizobium meliloti</name>
    <name type="common">Ensifer meliloti</name>
    <name type="synonym">Sinorhizobium meliloti</name>
    <dbReference type="NCBI Taxonomy" id="382"/>
    <lineage>
        <taxon>Bacteria</taxon>
        <taxon>Pseudomonadati</taxon>
        <taxon>Pseudomonadota</taxon>
        <taxon>Alphaproteobacteria</taxon>
        <taxon>Hyphomicrobiales</taxon>
        <taxon>Rhizobiaceae</taxon>
        <taxon>Sinorhizobium/Ensifer group</taxon>
        <taxon>Sinorhizobium</taxon>
    </lineage>
</organism>
<dbReference type="RefSeq" id="WP_100673631.1">
    <property type="nucleotide sequence ID" value="NZ_NJGD01000012.1"/>
</dbReference>
<gene>
    <name evidence="1" type="ORF">CEJ86_23250</name>
</gene>
<reference evidence="1 2" key="1">
    <citation type="submission" date="2017-06" db="EMBL/GenBank/DDBJ databases">
        <title>Ensifer strains isolated from leguminous trees and herbs display diverse denitrification phenotypes with some acting as strong N2O sinks.</title>
        <authorList>
            <person name="Woliy K."/>
            <person name="Mania D."/>
            <person name="Bakken L.R."/>
            <person name="Frostegard A."/>
        </authorList>
    </citation>
    <scope>NUCLEOTIDE SEQUENCE [LARGE SCALE GENOMIC DNA]</scope>
    <source>
        <strain evidence="1 2">AC50a</strain>
    </source>
</reference>
<protein>
    <submittedName>
        <fullName evidence="1">Uncharacterized protein</fullName>
    </submittedName>
</protein>
<evidence type="ECO:0000313" key="2">
    <source>
        <dbReference type="Proteomes" id="UP000231987"/>
    </source>
</evidence>
<dbReference type="Proteomes" id="UP000231987">
    <property type="component" value="Unassembled WGS sequence"/>
</dbReference>
<dbReference type="EMBL" id="NJGD01000012">
    <property type="protein sequence ID" value="PJR13020.1"/>
    <property type="molecule type" value="Genomic_DNA"/>
</dbReference>
<sequence>MKANDSALEIASTFAQANEEIRSAVGRMRGAVLSSAIDCECRDRVDGALRGLERLERNRIAQRLLAAADEQRRRIEALLVLLADFDSNEPAALDDGMIVEAGLLFGDIAATAELGSSLLRQSRQLRYPSDMVKEISESASCASAGIDE</sequence>
<dbReference type="AlphaFoldDB" id="A0A2J0YXL1"/>
<evidence type="ECO:0000313" key="1">
    <source>
        <dbReference type="EMBL" id="PJR13020.1"/>
    </source>
</evidence>